<feature type="compositionally biased region" description="Low complexity" evidence="1">
    <location>
        <begin position="195"/>
        <end position="234"/>
    </location>
</feature>
<dbReference type="AlphaFoldDB" id="A0AAJ0FEN6"/>
<feature type="region of interest" description="Disordered" evidence="1">
    <location>
        <begin position="729"/>
        <end position="973"/>
    </location>
</feature>
<protein>
    <submittedName>
        <fullName evidence="2">Uncharacterized protein</fullName>
    </submittedName>
</protein>
<name>A0AAJ0FEN6_9PEZI</name>
<feature type="compositionally biased region" description="Polar residues" evidence="1">
    <location>
        <begin position="852"/>
        <end position="862"/>
    </location>
</feature>
<feature type="compositionally biased region" description="Polar residues" evidence="1">
    <location>
        <begin position="660"/>
        <end position="672"/>
    </location>
</feature>
<comment type="caution">
    <text evidence="2">The sequence shown here is derived from an EMBL/GenBank/DDBJ whole genome shotgun (WGS) entry which is preliminary data.</text>
</comment>
<feature type="compositionally biased region" description="Pro residues" evidence="1">
    <location>
        <begin position="148"/>
        <end position="162"/>
    </location>
</feature>
<feature type="region of interest" description="Disordered" evidence="1">
    <location>
        <begin position="1035"/>
        <end position="1066"/>
    </location>
</feature>
<feature type="compositionally biased region" description="Polar residues" evidence="1">
    <location>
        <begin position="271"/>
        <end position="285"/>
    </location>
</feature>
<feature type="compositionally biased region" description="Pro residues" evidence="1">
    <location>
        <begin position="62"/>
        <end position="71"/>
    </location>
</feature>
<feature type="compositionally biased region" description="Polar residues" evidence="1">
    <location>
        <begin position="391"/>
        <end position="400"/>
    </location>
</feature>
<proteinExistence type="predicted"/>
<feature type="compositionally biased region" description="Pro residues" evidence="1">
    <location>
        <begin position="826"/>
        <end position="836"/>
    </location>
</feature>
<organism evidence="2 3">
    <name type="scientific">Echria macrotheca</name>
    <dbReference type="NCBI Taxonomy" id="438768"/>
    <lineage>
        <taxon>Eukaryota</taxon>
        <taxon>Fungi</taxon>
        <taxon>Dikarya</taxon>
        <taxon>Ascomycota</taxon>
        <taxon>Pezizomycotina</taxon>
        <taxon>Sordariomycetes</taxon>
        <taxon>Sordariomycetidae</taxon>
        <taxon>Sordariales</taxon>
        <taxon>Schizotheciaceae</taxon>
        <taxon>Echria</taxon>
    </lineage>
</organism>
<feature type="compositionally biased region" description="Polar residues" evidence="1">
    <location>
        <begin position="588"/>
        <end position="598"/>
    </location>
</feature>
<reference evidence="2" key="1">
    <citation type="submission" date="2023-06" db="EMBL/GenBank/DDBJ databases">
        <title>Genome-scale phylogeny and comparative genomics of the fungal order Sordariales.</title>
        <authorList>
            <consortium name="Lawrence Berkeley National Laboratory"/>
            <person name="Hensen N."/>
            <person name="Bonometti L."/>
            <person name="Westerberg I."/>
            <person name="Brannstrom I.O."/>
            <person name="Guillou S."/>
            <person name="Cros-Aarteil S."/>
            <person name="Calhoun S."/>
            <person name="Haridas S."/>
            <person name="Kuo A."/>
            <person name="Mondo S."/>
            <person name="Pangilinan J."/>
            <person name="Riley R."/>
            <person name="Labutti K."/>
            <person name="Andreopoulos B."/>
            <person name="Lipzen A."/>
            <person name="Chen C."/>
            <person name="Yanf M."/>
            <person name="Daum C."/>
            <person name="Ng V."/>
            <person name="Clum A."/>
            <person name="Steindorff A."/>
            <person name="Ohm R."/>
            <person name="Martin F."/>
            <person name="Silar P."/>
            <person name="Natvig D."/>
            <person name="Lalanne C."/>
            <person name="Gautier V."/>
            <person name="Ament-Velasquez S.L."/>
            <person name="Kruys A."/>
            <person name="Hutchinson M.I."/>
            <person name="Powell A.J."/>
            <person name="Barry K."/>
            <person name="Miller A.N."/>
            <person name="Grigoriev I.V."/>
            <person name="Debuchy R."/>
            <person name="Gladieux P."/>
            <person name="Thoren M.H."/>
            <person name="Johannesson H."/>
        </authorList>
    </citation>
    <scope>NUCLEOTIDE SEQUENCE</scope>
    <source>
        <strain evidence="2">PSN4</strain>
    </source>
</reference>
<accession>A0AAJ0FEN6</accession>
<feature type="compositionally biased region" description="Low complexity" evidence="1">
    <location>
        <begin position="566"/>
        <end position="579"/>
    </location>
</feature>
<dbReference type="EMBL" id="MU839829">
    <property type="protein sequence ID" value="KAK1758340.1"/>
    <property type="molecule type" value="Genomic_DNA"/>
</dbReference>
<feature type="compositionally biased region" description="Polar residues" evidence="1">
    <location>
        <begin position="773"/>
        <end position="786"/>
    </location>
</feature>
<evidence type="ECO:0000256" key="1">
    <source>
        <dbReference type="SAM" id="MobiDB-lite"/>
    </source>
</evidence>
<evidence type="ECO:0000313" key="3">
    <source>
        <dbReference type="Proteomes" id="UP001239445"/>
    </source>
</evidence>
<feature type="compositionally biased region" description="Low complexity" evidence="1">
    <location>
        <begin position="753"/>
        <end position="772"/>
    </location>
</feature>
<feature type="compositionally biased region" description="Basic and acidic residues" evidence="1">
    <location>
        <begin position="805"/>
        <end position="814"/>
    </location>
</feature>
<evidence type="ECO:0000313" key="2">
    <source>
        <dbReference type="EMBL" id="KAK1758340.1"/>
    </source>
</evidence>
<feature type="compositionally biased region" description="Polar residues" evidence="1">
    <location>
        <begin position="95"/>
        <end position="108"/>
    </location>
</feature>
<feature type="compositionally biased region" description="Polar residues" evidence="1">
    <location>
        <begin position="1052"/>
        <end position="1062"/>
    </location>
</feature>
<dbReference type="Proteomes" id="UP001239445">
    <property type="component" value="Unassembled WGS sequence"/>
</dbReference>
<feature type="compositionally biased region" description="Polar residues" evidence="1">
    <location>
        <begin position="615"/>
        <end position="626"/>
    </location>
</feature>
<feature type="compositionally biased region" description="Polar residues" evidence="1">
    <location>
        <begin position="337"/>
        <end position="361"/>
    </location>
</feature>
<feature type="compositionally biased region" description="Polar residues" evidence="1">
    <location>
        <begin position="637"/>
        <end position="650"/>
    </location>
</feature>
<feature type="compositionally biased region" description="Acidic residues" evidence="1">
    <location>
        <begin position="48"/>
        <end position="61"/>
    </location>
</feature>
<gene>
    <name evidence="2" type="ORF">QBC47DRAFT_137812</name>
</gene>
<feature type="compositionally biased region" description="Basic and acidic residues" evidence="1">
    <location>
        <begin position="244"/>
        <end position="262"/>
    </location>
</feature>
<sequence length="1127" mass="117022">MDGSYGNVFGGGPPMTPDTPTSSSDQYKVNVSRQKTRKWAEFKPQNYDGDDWGADYDDNPDEQPPPPPLKPTGPRQPSAPPPISRAAAPGGPPSLQLQTQRAVSTPSGPFTAGGNLERTGMEHLISPQSAVPQSAGAMTVSSLHSGNTPPPSAHIAPAPPRTRSPAAPLSAGPVPSRFPPRKSSLGPQDSPGPLAGSAPHSRSSSRPGSSRGAPWNEPRPSSPANSRSPISSPAKPLPFVRPADIYRRMEEEKEKERERRSMESAGRPSLDGSSSPNAPRTQPEPSGSKLRTEEAADMGRSLRPSLPPVAERRSEYGLEGLIASYSDPVPDPPPTRNAASTAQGVSSPASGLPLQSTSSSGAPADKTRRFSTSPKLPELGRMSGFGEDLFSMSSSFSTDAPSLPPMPDESKLPPPVTKPAAALNTPSLPDPTKHMESRGVVQDDAVARPRDRAGADPSAPANQPRQSVGPSSPQQHDPAVSGRTMGPGEAKQPARPSLPGGWVTETMATPGEVETPNIAAPEPVSSLPGEEAKPVDMQPMAEPKGDVEKPPTRAVSGDDSDDNVKPKPQSSSPLHQSSPVTLAPLRLSSPTRASTSHPVTPDEAEHDGIRDLGPSASSPVQPQADSQDVEIPPTAPLNPSRSFQATSLPADSTPLGTPGFETSSVPETTTHSPIKESDMLTQEIMKSLSPHSPPNDPLEVPGASTAAYHAAAGSPVRESTYLGDVYGDYWSTTEDRRGSTAAAGGNGGEPVVATTAPMAAPMAAPIAAPMTASGTEGSSTVSQVKSGHTEDISRPPVVPPSSEKQAGELRRKFSWESGPSASVATPPAPESVPGPTPTSSEAVGAVQPKPSMISTPPAQNASLAVPSIETAGGDSREAPAAPISHQVSGASTIPPGSSRDIPIEPPSPISVRSDGPRPSIDDRNPNAVEGKVLVQSLSQPVAPSPPPLDQHPALKAERHEPPSSHPALSTPRTAEAMDLMTFREIMDMPSPVERARLFDETRTKFAAIDTGLDEWMSTMRAQHAEHSHASGSFRASLFGPVPAGDSQVGDPTASQANLPISQPHTNMPMPPTPPHGSGGFGHSPAHIQVAQVGTKSKKLLMAAGKAGKGLLNKGKNKLSGTGDKVFF</sequence>
<feature type="compositionally biased region" description="Basic and acidic residues" evidence="1">
    <location>
        <begin position="445"/>
        <end position="454"/>
    </location>
</feature>
<feature type="compositionally biased region" description="Basic and acidic residues" evidence="1">
    <location>
        <begin position="952"/>
        <end position="962"/>
    </location>
</feature>
<keyword evidence="3" id="KW-1185">Reference proteome</keyword>
<feature type="compositionally biased region" description="Polar residues" evidence="1">
    <location>
        <begin position="460"/>
        <end position="475"/>
    </location>
</feature>
<feature type="compositionally biased region" description="Pro residues" evidence="1">
    <location>
        <begin position="402"/>
        <end position="417"/>
    </location>
</feature>
<feature type="compositionally biased region" description="Polar residues" evidence="1">
    <location>
        <begin position="885"/>
        <end position="895"/>
    </location>
</feature>
<feature type="region of interest" description="Disordered" evidence="1">
    <location>
        <begin position="1"/>
        <end position="676"/>
    </location>
</feature>